<keyword evidence="8" id="KW-0342">GTP-binding</keyword>
<evidence type="ECO:0000256" key="9">
    <source>
        <dbReference type="ARBA" id="ARBA00044200"/>
    </source>
</evidence>
<dbReference type="PANTHER" id="PTHR43381:SF20">
    <property type="entry name" value="TRANSLATION INITIATION FACTOR IF-2, MITOCHONDRIAL"/>
    <property type="match status" value="1"/>
</dbReference>
<organism evidence="12 13">
    <name type="scientific">Rhizopogon vinicolor AM-OR11-026</name>
    <dbReference type="NCBI Taxonomy" id="1314800"/>
    <lineage>
        <taxon>Eukaryota</taxon>
        <taxon>Fungi</taxon>
        <taxon>Dikarya</taxon>
        <taxon>Basidiomycota</taxon>
        <taxon>Agaricomycotina</taxon>
        <taxon>Agaricomycetes</taxon>
        <taxon>Agaricomycetidae</taxon>
        <taxon>Boletales</taxon>
        <taxon>Suillineae</taxon>
        <taxon>Rhizopogonaceae</taxon>
        <taxon>Rhizopogon</taxon>
    </lineage>
</organism>
<dbReference type="EMBL" id="KV448271">
    <property type="protein sequence ID" value="OAX38903.1"/>
    <property type="molecule type" value="Genomic_DNA"/>
</dbReference>
<name>A0A1B7N233_9AGAM</name>
<feature type="compositionally biased region" description="Basic and acidic residues" evidence="10">
    <location>
        <begin position="178"/>
        <end position="201"/>
    </location>
</feature>
<evidence type="ECO:0000256" key="4">
    <source>
        <dbReference type="ARBA" id="ARBA00022741"/>
    </source>
</evidence>
<dbReference type="InterPro" id="IPR027417">
    <property type="entry name" value="P-loop_NTPase"/>
</dbReference>
<keyword evidence="7" id="KW-0496">Mitochondrion</keyword>
<keyword evidence="3 12" id="KW-0396">Initiation factor</keyword>
<dbReference type="Gene3D" id="2.40.30.10">
    <property type="entry name" value="Translation factors"/>
    <property type="match status" value="2"/>
</dbReference>
<dbReference type="CDD" id="cd03692">
    <property type="entry name" value="mtIF2_IVc"/>
    <property type="match status" value="1"/>
</dbReference>
<dbReference type="HAMAP" id="MF_00100_B">
    <property type="entry name" value="IF_2_B"/>
    <property type="match status" value="1"/>
</dbReference>
<dbReference type="SUPFAM" id="SSF52156">
    <property type="entry name" value="Initiation factor IF2/eIF5b, domain 3"/>
    <property type="match status" value="1"/>
</dbReference>
<dbReference type="AlphaFoldDB" id="A0A1B7N233"/>
<dbReference type="GO" id="GO:0003924">
    <property type="term" value="F:GTPase activity"/>
    <property type="evidence" value="ECO:0007669"/>
    <property type="project" value="InterPro"/>
</dbReference>
<dbReference type="NCBIfam" id="TIGR00231">
    <property type="entry name" value="small_GTP"/>
    <property type="match status" value="1"/>
</dbReference>
<evidence type="ECO:0000313" key="12">
    <source>
        <dbReference type="EMBL" id="OAX38903.1"/>
    </source>
</evidence>
<comment type="subcellular location">
    <subcellularLocation>
        <location evidence="1">Mitochondrion</location>
    </subcellularLocation>
</comment>
<dbReference type="Pfam" id="PF11987">
    <property type="entry name" value="IF-2"/>
    <property type="match status" value="1"/>
</dbReference>
<evidence type="ECO:0000313" key="13">
    <source>
        <dbReference type="Proteomes" id="UP000092154"/>
    </source>
</evidence>
<dbReference type="Proteomes" id="UP000092154">
    <property type="component" value="Unassembled WGS sequence"/>
</dbReference>
<dbReference type="InterPro" id="IPR053905">
    <property type="entry name" value="EF-G-like_DII"/>
</dbReference>
<dbReference type="FunCoup" id="A0A1B7N233">
    <property type="interactions" value="463"/>
</dbReference>
<dbReference type="FunFam" id="3.40.50.10050:FF:000001">
    <property type="entry name" value="Translation initiation factor IF-2"/>
    <property type="match status" value="1"/>
</dbReference>
<protein>
    <recommendedName>
        <fullName evidence="9">Translation initiation factor IF-2, mitochondrial</fullName>
    </recommendedName>
</protein>
<sequence>MHRRKAALCAFQLTQRRSASTAANAKPSEWAPLHPLPPLQPTPSKWARAQTASFIRDSDDFRGVSLRGGPASSTSKWARPASPQPRPGGSNLLTRASDTSGSGSSSRRILQRDQAPHMGARPSPPQKESAEAPKRQREEPYGERKNWKAVESSQVRVADAAQESSRFSAAFTVDDHSDVGRNRRSERVNLKDRGSLRHARDGAIPSHPRMHQTNQKPGSKAKKAKAYSKKVAVDVYIPTTVSVGQLARLLNVRQTLLQRKMVEAGMAAEASYDHVLTSDYAALLAEEFGRNPIIDDEAAFDIYPPAPHPDPTTLPTRPPIITIMGHVDHGKTTLLDTLRSASVAAGEAGGITQHIGAFSVPVKGSSSGSITFLDTPGHAAFSAMRSRGASVTDIIVLVVAADDGVMPQTKEVIELIKAEHGKVGVIVAINKVDKPEADVEKVQHALLAEGIQLEAFGGDIPSIEVSGLTGQGLDDLIETLSLMAEVQDLRAEQDGPAYGHVIESKMHKGLGSTATVLVSRGRLISGAHILAGTSCGKVRLMSDSSGAPVKAAYPGMAVTVSGWRSLPGAGDEVVQGSEGDVKKALANRVRKKEVETVLVDAEAINVARAAERERVRSEEDKSHGVKNESDGGPKELRLVIKGDVSGSVEAVVGALEGIGNNKARVKVVSTGVGDVMESDVMMAKAVEGMIIAFSVNTPRLAEGAAAQNHVPIYSSKIIYRIMDEVRDRVTALLPCTYETKVTGEATVLQLFDIHVKGKTTKKIAGCRVSNGTIEKSKGARVVRNGQVIYEGTFEALKQQKKDVPEVKKGTECGISLQDFEDLRDGDLIQMYQTIEIPGVL</sequence>
<dbReference type="Gene3D" id="3.40.50.300">
    <property type="entry name" value="P-loop containing nucleotide triphosphate hydrolases"/>
    <property type="match status" value="1"/>
</dbReference>
<reference evidence="12 13" key="1">
    <citation type="submission" date="2016-06" db="EMBL/GenBank/DDBJ databases">
        <title>Comparative genomics of the ectomycorrhizal sister species Rhizopogon vinicolor and Rhizopogon vesiculosus (Basidiomycota: Boletales) reveals a divergence of the mating type B locus.</title>
        <authorList>
            <consortium name="DOE Joint Genome Institute"/>
            <person name="Mujic A.B."/>
            <person name="Kuo A."/>
            <person name="Tritt A."/>
            <person name="Lipzen A."/>
            <person name="Chen C."/>
            <person name="Johnson J."/>
            <person name="Sharma A."/>
            <person name="Barry K."/>
            <person name="Grigoriev I.V."/>
            <person name="Spatafora J.W."/>
        </authorList>
    </citation>
    <scope>NUCLEOTIDE SEQUENCE [LARGE SCALE GENOMIC DNA]</scope>
    <source>
        <strain evidence="12 13">AM-OR11-026</strain>
    </source>
</reference>
<evidence type="ECO:0000256" key="2">
    <source>
        <dbReference type="ARBA" id="ARBA00007733"/>
    </source>
</evidence>
<dbReference type="PANTHER" id="PTHR43381">
    <property type="entry name" value="TRANSLATION INITIATION FACTOR IF-2-RELATED"/>
    <property type="match status" value="1"/>
</dbReference>
<evidence type="ECO:0000259" key="11">
    <source>
        <dbReference type="PROSITE" id="PS51722"/>
    </source>
</evidence>
<keyword evidence="5" id="KW-0648">Protein biosynthesis</keyword>
<comment type="similarity">
    <text evidence="2">Belongs to the TRAFAC class translation factor GTPase superfamily. Classic translation factor GTPase family. IF-2 subfamily.</text>
</comment>
<dbReference type="SUPFAM" id="SSF52540">
    <property type="entry name" value="P-loop containing nucleoside triphosphate hydrolases"/>
    <property type="match status" value="1"/>
</dbReference>
<dbReference type="InterPro" id="IPR000178">
    <property type="entry name" value="TF_IF2_bacterial-like"/>
</dbReference>
<dbReference type="InterPro" id="IPR023115">
    <property type="entry name" value="TIF_IF2_dom3"/>
</dbReference>
<feature type="compositionally biased region" description="Polar residues" evidence="10">
    <location>
        <begin position="12"/>
        <end position="23"/>
    </location>
</feature>
<dbReference type="SUPFAM" id="SSF50447">
    <property type="entry name" value="Translation proteins"/>
    <property type="match status" value="2"/>
</dbReference>
<evidence type="ECO:0000256" key="6">
    <source>
        <dbReference type="ARBA" id="ARBA00022946"/>
    </source>
</evidence>
<feature type="region of interest" description="Disordered" evidence="10">
    <location>
        <begin position="178"/>
        <end position="224"/>
    </location>
</feature>
<keyword evidence="4" id="KW-0547">Nucleotide-binding</keyword>
<evidence type="ECO:0000256" key="7">
    <source>
        <dbReference type="ARBA" id="ARBA00023128"/>
    </source>
</evidence>
<keyword evidence="13" id="KW-1185">Reference proteome</keyword>
<dbReference type="InterPro" id="IPR009000">
    <property type="entry name" value="Transl_B-barrel_sf"/>
</dbReference>
<dbReference type="CDD" id="cd01887">
    <property type="entry name" value="IF2_eIF5B"/>
    <property type="match status" value="1"/>
</dbReference>
<evidence type="ECO:0000256" key="3">
    <source>
        <dbReference type="ARBA" id="ARBA00022540"/>
    </source>
</evidence>
<feature type="region of interest" description="Disordered" evidence="10">
    <location>
        <begin position="610"/>
        <end position="633"/>
    </location>
</feature>
<gene>
    <name evidence="12" type="ORF">K503DRAFT_769995</name>
</gene>
<dbReference type="GO" id="GO:0005739">
    <property type="term" value="C:mitochondrion"/>
    <property type="evidence" value="ECO:0007669"/>
    <property type="project" value="UniProtKB-SubCell"/>
</dbReference>
<feature type="domain" description="Tr-type G" evidence="11">
    <location>
        <begin position="316"/>
        <end position="490"/>
    </location>
</feature>
<dbReference type="NCBIfam" id="TIGR00487">
    <property type="entry name" value="IF-2"/>
    <property type="match status" value="1"/>
</dbReference>
<evidence type="ECO:0000256" key="5">
    <source>
        <dbReference type="ARBA" id="ARBA00022917"/>
    </source>
</evidence>
<dbReference type="GO" id="GO:0005525">
    <property type="term" value="F:GTP binding"/>
    <property type="evidence" value="ECO:0007669"/>
    <property type="project" value="UniProtKB-KW"/>
</dbReference>
<dbReference type="InterPro" id="IPR036925">
    <property type="entry name" value="TIF_IF2_dom3_sf"/>
</dbReference>
<evidence type="ECO:0000256" key="10">
    <source>
        <dbReference type="SAM" id="MobiDB-lite"/>
    </source>
</evidence>
<proteinExistence type="inferred from homology"/>
<feature type="region of interest" description="Disordered" evidence="10">
    <location>
        <begin position="1"/>
        <end position="153"/>
    </location>
</feature>
<feature type="compositionally biased region" description="Basic and acidic residues" evidence="10">
    <location>
        <begin position="128"/>
        <end position="148"/>
    </location>
</feature>
<dbReference type="FunFam" id="2.40.30.10:FF:000008">
    <property type="entry name" value="Translation initiation factor IF-2"/>
    <property type="match status" value="1"/>
</dbReference>
<dbReference type="STRING" id="1314800.A0A1B7N233"/>
<evidence type="ECO:0000256" key="8">
    <source>
        <dbReference type="ARBA" id="ARBA00023134"/>
    </source>
</evidence>
<dbReference type="GO" id="GO:0003743">
    <property type="term" value="F:translation initiation factor activity"/>
    <property type="evidence" value="ECO:0007669"/>
    <property type="project" value="UniProtKB-KW"/>
</dbReference>
<dbReference type="InParanoid" id="A0A1B7N233"/>
<dbReference type="InterPro" id="IPR000795">
    <property type="entry name" value="T_Tr_GTP-bd_dom"/>
</dbReference>
<keyword evidence="6" id="KW-0809">Transit peptide</keyword>
<dbReference type="Pfam" id="PF00009">
    <property type="entry name" value="GTP_EFTU"/>
    <property type="match status" value="1"/>
</dbReference>
<dbReference type="InterPro" id="IPR005225">
    <property type="entry name" value="Small_GTP-bd"/>
</dbReference>
<evidence type="ECO:0000256" key="1">
    <source>
        <dbReference type="ARBA" id="ARBA00004173"/>
    </source>
</evidence>
<dbReference type="InterPro" id="IPR015760">
    <property type="entry name" value="TIF_IF2"/>
</dbReference>
<dbReference type="PRINTS" id="PR00315">
    <property type="entry name" value="ELONGATNFCT"/>
</dbReference>
<dbReference type="Pfam" id="PF22042">
    <property type="entry name" value="EF-G_D2"/>
    <property type="match status" value="1"/>
</dbReference>
<dbReference type="PROSITE" id="PS51722">
    <property type="entry name" value="G_TR_2"/>
    <property type="match status" value="1"/>
</dbReference>
<dbReference type="OrthoDB" id="361630at2759"/>
<accession>A0A1B7N233</accession>
<dbReference type="Gene3D" id="3.40.50.10050">
    <property type="entry name" value="Translation initiation factor IF- 2, domain 3"/>
    <property type="match status" value="1"/>
</dbReference>
<dbReference type="FunFam" id="3.40.50.300:FF:000019">
    <property type="entry name" value="Translation initiation factor IF-2"/>
    <property type="match status" value="1"/>
</dbReference>